<dbReference type="Gene3D" id="3.40.50.12780">
    <property type="entry name" value="N-terminal domain of ligase-like"/>
    <property type="match status" value="1"/>
</dbReference>
<dbReference type="Gene3D" id="1.10.1200.10">
    <property type="entry name" value="ACP-like"/>
    <property type="match status" value="1"/>
</dbReference>
<dbReference type="Gene3D" id="3.40.50.720">
    <property type="entry name" value="NAD(P)-binding Rossmann-like Domain"/>
    <property type="match status" value="1"/>
</dbReference>
<dbReference type="Pfam" id="PF07993">
    <property type="entry name" value="NAD_binding_4"/>
    <property type="match status" value="1"/>
</dbReference>
<feature type="domain" description="Carrier" evidence="3">
    <location>
        <begin position="556"/>
        <end position="636"/>
    </location>
</feature>
<sequence length="1000" mass="110942">MAPAQVAVPSLPSLLPNPATDTPITTIKDHSEDNIQTVDSLLRHRARTYPNAIAVAYPPSGIDYVDYTLQQLDVFAYRVARHYQSWIPTRTSSTEKPTTVALFGPSNFDYLVSMLALAKLGHTVLFLSTRLSQVAIESLIETTDTTYLLADPKLMSLASAVESNKGQLNVSAIASASYFDFTIEVHADTRLDYQLDPDIETKNNIFIIHSSGSTGLPKPIYQPHFRAIANYSISMDMKAFITLPLYHNHGICNFFRAIYSCISIHMYNADLPLTQPLLTKIFQEHKFEIFYGVPYALKLLAETDEGIQLLRELKIVMYGGSACPDALGELLVENGVNLVGHYGATEVGQLMTSFRPEGDKAWNYVRENDKLKPYLRWVPRGPNLFECTVTDGWPAKVTSNCDDGSYATKDLFEPHPEIPHAWKYIARLDDTIVLVNGEKFNPVMMEGKIRSHKVVRETVVFGSGRPYLGILIVPASPDASAEEVVDQMWPVIQELNHTSEAYARISRDMIKILPQGCEFPRTDKGSIIRQAFYSRFCDEIDKAYDQAAISSGELKAFSIPELQTFIRDTLVTLMPELKDVPAEADFFSLGVDSLQSLQIRTEILKNVDIGDNHLVQNVVFENTSITALSQHLYGLRKGQTIAHTPVEIDMSNLVERYGSFSRTKSPRYSVAVTGATGSLGAHVVAQLAAREDIFTIYAFVRARDSKDGTQRVRKSLIQRQIYHTLPISARRKIVALPCDLSSPQLGLAADTYATVASSLRSVIHCAWSVNFNIGLASFEKDCIAGVRHLLDLCHAVPSFRPASFDFCSSVSSVARCPQLHAPESLPEYEWAQNMGYAQSKLVAEHICMKAAEATGVQARILRVGQIVADTVHGIWNATEGIPLMMQSAVTIGALPRLQESPSWTPVDVVAKAISEIALSDAGSVIANVTNPKTFDWNKDLLPALRGAGLEFEEVEPKEWVRRLKQSNADPVVNPRSNWLTSSPRNTIATSFLQQEHTIQK</sequence>
<dbReference type="SUPFAM" id="SSF56801">
    <property type="entry name" value="Acetyl-CoA synthetase-like"/>
    <property type="match status" value="1"/>
</dbReference>
<evidence type="ECO:0000259" key="3">
    <source>
        <dbReference type="PROSITE" id="PS50075"/>
    </source>
</evidence>
<organism evidence="4 5">
    <name type="scientific">Pseudopithomyces chartarum</name>
    <dbReference type="NCBI Taxonomy" id="1892770"/>
    <lineage>
        <taxon>Eukaryota</taxon>
        <taxon>Fungi</taxon>
        <taxon>Dikarya</taxon>
        <taxon>Ascomycota</taxon>
        <taxon>Pezizomycotina</taxon>
        <taxon>Dothideomycetes</taxon>
        <taxon>Pleosporomycetidae</taxon>
        <taxon>Pleosporales</taxon>
        <taxon>Massarineae</taxon>
        <taxon>Didymosphaeriaceae</taxon>
        <taxon>Pseudopithomyces</taxon>
    </lineage>
</organism>
<comment type="caution">
    <text evidence="4">The sequence shown here is derived from an EMBL/GenBank/DDBJ whole genome shotgun (WGS) entry which is preliminary data.</text>
</comment>
<gene>
    <name evidence="4" type="ORF">GRF29_28g1950436</name>
</gene>
<dbReference type="PROSITE" id="PS00455">
    <property type="entry name" value="AMP_BINDING"/>
    <property type="match status" value="1"/>
</dbReference>
<dbReference type="InterPro" id="IPR036736">
    <property type="entry name" value="ACP-like_sf"/>
</dbReference>
<dbReference type="InterPro" id="IPR009081">
    <property type="entry name" value="PP-bd_ACP"/>
</dbReference>
<protein>
    <recommendedName>
        <fullName evidence="3">Carrier domain-containing protein</fullName>
    </recommendedName>
</protein>
<keyword evidence="2" id="KW-0597">Phosphoprotein</keyword>
<dbReference type="Pfam" id="PF00550">
    <property type="entry name" value="PP-binding"/>
    <property type="match status" value="1"/>
</dbReference>
<dbReference type="InterPro" id="IPR013120">
    <property type="entry name" value="FAR_NAD-bd"/>
</dbReference>
<dbReference type="SUPFAM" id="SSF47336">
    <property type="entry name" value="ACP-like"/>
    <property type="match status" value="1"/>
</dbReference>
<evidence type="ECO:0000256" key="1">
    <source>
        <dbReference type="ARBA" id="ARBA00022450"/>
    </source>
</evidence>
<name>A0AAN6M1F0_9PLEO</name>
<dbReference type="PROSITE" id="PS00012">
    <property type="entry name" value="PHOSPHOPANTETHEINE"/>
    <property type="match status" value="1"/>
</dbReference>
<dbReference type="InterPro" id="IPR006162">
    <property type="entry name" value="Ppantetheine_attach_site"/>
</dbReference>
<keyword evidence="5" id="KW-1185">Reference proteome</keyword>
<dbReference type="AlphaFoldDB" id="A0AAN6M1F0"/>
<dbReference type="Proteomes" id="UP001280581">
    <property type="component" value="Unassembled WGS sequence"/>
</dbReference>
<evidence type="ECO:0000313" key="5">
    <source>
        <dbReference type="Proteomes" id="UP001280581"/>
    </source>
</evidence>
<reference evidence="4 5" key="1">
    <citation type="submission" date="2021-02" db="EMBL/GenBank/DDBJ databases">
        <title>Genome assembly of Pseudopithomyces chartarum.</title>
        <authorList>
            <person name="Jauregui R."/>
            <person name="Singh J."/>
            <person name="Voisey C."/>
        </authorList>
    </citation>
    <scope>NUCLEOTIDE SEQUENCE [LARGE SCALE GENOMIC DNA]</scope>
    <source>
        <strain evidence="4 5">AGR01</strain>
    </source>
</reference>
<accession>A0AAN6M1F0</accession>
<evidence type="ECO:0000313" key="4">
    <source>
        <dbReference type="EMBL" id="KAK3214083.1"/>
    </source>
</evidence>
<dbReference type="InterPro" id="IPR020845">
    <property type="entry name" value="AMP-binding_CS"/>
</dbReference>
<dbReference type="PANTHER" id="PTHR44845:SF1">
    <property type="entry name" value="L-2-AMINOADIPATE REDUCTASE"/>
    <property type="match status" value="1"/>
</dbReference>
<dbReference type="Pfam" id="PF00501">
    <property type="entry name" value="AMP-binding"/>
    <property type="match status" value="1"/>
</dbReference>
<dbReference type="PROSITE" id="PS50075">
    <property type="entry name" value="CARRIER"/>
    <property type="match status" value="1"/>
</dbReference>
<dbReference type="PANTHER" id="PTHR44845">
    <property type="entry name" value="CARRIER DOMAIN-CONTAINING PROTEIN"/>
    <property type="match status" value="1"/>
</dbReference>
<keyword evidence="1" id="KW-0596">Phosphopantetheine</keyword>
<dbReference type="InterPro" id="IPR042099">
    <property type="entry name" value="ANL_N_sf"/>
</dbReference>
<evidence type="ECO:0000256" key="2">
    <source>
        <dbReference type="ARBA" id="ARBA00022553"/>
    </source>
</evidence>
<dbReference type="Pfam" id="PF23562">
    <property type="entry name" value="AMP-binding_C_3"/>
    <property type="match status" value="1"/>
</dbReference>
<dbReference type="EMBL" id="WVTA01000004">
    <property type="protein sequence ID" value="KAK3214083.1"/>
    <property type="molecule type" value="Genomic_DNA"/>
</dbReference>
<dbReference type="InterPro" id="IPR036291">
    <property type="entry name" value="NAD(P)-bd_dom_sf"/>
</dbReference>
<dbReference type="InterPro" id="IPR000873">
    <property type="entry name" value="AMP-dep_synth/lig_dom"/>
</dbReference>
<proteinExistence type="predicted"/>
<dbReference type="SUPFAM" id="SSF51735">
    <property type="entry name" value="NAD(P)-binding Rossmann-fold domains"/>
    <property type="match status" value="1"/>
</dbReference>